<accession>A0ABV2WY69</accession>
<dbReference type="Proteomes" id="UP001550628">
    <property type="component" value="Unassembled WGS sequence"/>
</dbReference>
<proteinExistence type="predicted"/>
<dbReference type="EMBL" id="JBEYBF010000028">
    <property type="protein sequence ID" value="MEU1955786.1"/>
    <property type="molecule type" value="Genomic_DNA"/>
</dbReference>
<dbReference type="GeneID" id="96247547"/>
<dbReference type="RefSeq" id="WP_156059031.1">
    <property type="nucleotide sequence ID" value="NZ_JBEYBD010000009.1"/>
</dbReference>
<keyword evidence="2" id="KW-1185">Reference proteome</keyword>
<name>A0ABV2WY69_9NOCA</name>
<sequence length="100" mass="10605">MDGHIGDHERNVSGICPWIGVRVVDSVPGCGCGPTITTRQLRIVLRVDCRPNGAIRSVGCPGSGCREIVRLVQGRIGPHAGPCPWVGVEVIDRGPHPPIL</sequence>
<gene>
    <name evidence="1" type="ORF">ABZ510_28505</name>
</gene>
<evidence type="ECO:0000313" key="1">
    <source>
        <dbReference type="EMBL" id="MEU1955786.1"/>
    </source>
</evidence>
<reference evidence="1 2" key="1">
    <citation type="submission" date="2024-06" db="EMBL/GenBank/DDBJ databases">
        <title>The Natural Products Discovery Center: Release of the First 8490 Sequenced Strains for Exploring Actinobacteria Biosynthetic Diversity.</title>
        <authorList>
            <person name="Kalkreuter E."/>
            <person name="Kautsar S.A."/>
            <person name="Yang D."/>
            <person name="Bader C.D."/>
            <person name="Teijaro C.N."/>
            <person name="Fluegel L."/>
            <person name="Davis C.M."/>
            <person name="Simpson J.R."/>
            <person name="Lauterbach L."/>
            <person name="Steele A.D."/>
            <person name="Gui C."/>
            <person name="Meng S."/>
            <person name="Li G."/>
            <person name="Viehrig K."/>
            <person name="Ye F."/>
            <person name="Su P."/>
            <person name="Kiefer A.F."/>
            <person name="Nichols A."/>
            <person name="Cepeda A.J."/>
            <person name="Yan W."/>
            <person name="Fan B."/>
            <person name="Jiang Y."/>
            <person name="Adhikari A."/>
            <person name="Zheng C.-J."/>
            <person name="Schuster L."/>
            <person name="Cowan T.M."/>
            <person name="Smanski M.J."/>
            <person name="Chevrette M.G."/>
            <person name="De Carvalho L.P.S."/>
            <person name="Shen B."/>
        </authorList>
    </citation>
    <scope>NUCLEOTIDE SEQUENCE [LARGE SCALE GENOMIC DNA]</scope>
    <source>
        <strain evidence="1 2">NPDC019708</strain>
    </source>
</reference>
<evidence type="ECO:0000313" key="2">
    <source>
        <dbReference type="Proteomes" id="UP001550628"/>
    </source>
</evidence>
<protein>
    <submittedName>
        <fullName evidence="1">Uncharacterized protein</fullName>
    </submittedName>
</protein>
<organism evidence="1 2">
    <name type="scientific">Nocardia rhamnosiphila</name>
    <dbReference type="NCBI Taxonomy" id="426716"/>
    <lineage>
        <taxon>Bacteria</taxon>
        <taxon>Bacillati</taxon>
        <taxon>Actinomycetota</taxon>
        <taxon>Actinomycetes</taxon>
        <taxon>Mycobacteriales</taxon>
        <taxon>Nocardiaceae</taxon>
        <taxon>Nocardia</taxon>
    </lineage>
</organism>
<comment type="caution">
    <text evidence="1">The sequence shown here is derived from an EMBL/GenBank/DDBJ whole genome shotgun (WGS) entry which is preliminary data.</text>
</comment>